<dbReference type="SUPFAM" id="SSF50475">
    <property type="entry name" value="FMN-binding split barrel"/>
    <property type="match status" value="1"/>
</dbReference>
<name>A0A9D2SWD8_9FIRM</name>
<dbReference type="GO" id="GO:0010181">
    <property type="term" value="F:FMN binding"/>
    <property type="evidence" value="ECO:0007669"/>
    <property type="project" value="InterPro"/>
</dbReference>
<evidence type="ECO:0000256" key="1">
    <source>
        <dbReference type="ARBA" id="ARBA00038054"/>
    </source>
</evidence>
<dbReference type="EMBL" id="DWWM01000044">
    <property type="protein sequence ID" value="HJC36854.1"/>
    <property type="molecule type" value="Genomic_DNA"/>
</dbReference>
<dbReference type="InterPro" id="IPR012349">
    <property type="entry name" value="Split_barrel_FMN-bd"/>
</dbReference>
<dbReference type="InterPro" id="IPR002563">
    <property type="entry name" value="Flavin_Rdtase-like_dom"/>
</dbReference>
<dbReference type="PANTHER" id="PTHR43567:SF5">
    <property type="entry name" value="HYPOTHETICAL CYTOSOLIC PROTEIN"/>
    <property type="match status" value="1"/>
</dbReference>
<protein>
    <submittedName>
        <fullName evidence="3">Flavin reductase</fullName>
    </submittedName>
</protein>
<evidence type="ECO:0000259" key="2">
    <source>
        <dbReference type="Pfam" id="PF01613"/>
    </source>
</evidence>
<dbReference type="PANTHER" id="PTHR43567">
    <property type="entry name" value="FLAVOREDOXIN-RELATED-RELATED"/>
    <property type="match status" value="1"/>
</dbReference>
<dbReference type="Gene3D" id="2.30.110.10">
    <property type="entry name" value="Electron Transport, Fmn-binding Protein, Chain A"/>
    <property type="match status" value="1"/>
</dbReference>
<dbReference type="Pfam" id="PF01613">
    <property type="entry name" value="Flavin_Reduct"/>
    <property type="match status" value="1"/>
</dbReference>
<reference evidence="3" key="1">
    <citation type="journal article" date="2021" name="PeerJ">
        <title>Extensive microbial diversity within the chicken gut microbiome revealed by metagenomics and culture.</title>
        <authorList>
            <person name="Gilroy R."/>
            <person name="Ravi A."/>
            <person name="Getino M."/>
            <person name="Pursley I."/>
            <person name="Horton D.L."/>
            <person name="Alikhan N.F."/>
            <person name="Baker D."/>
            <person name="Gharbi K."/>
            <person name="Hall N."/>
            <person name="Watson M."/>
            <person name="Adriaenssens E.M."/>
            <person name="Foster-Nyarko E."/>
            <person name="Jarju S."/>
            <person name="Secka A."/>
            <person name="Antonio M."/>
            <person name="Oren A."/>
            <person name="Chaudhuri R.R."/>
            <person name="La Ragione R."/>
            <person name="Hildebrand F."/>
            <person name="Pallen M.J."/>
        </authorList>
    </citation>
    <scope>NUCLEOTIDE SEQUENCE</scope>
    <source>
        <strain evidence="3">CHK187-11901</strain>
    </source>
</reference>
<organism evidence="3 4">
    <name type="scientific">Candidatus Merdibacter merdavium</name>
    <dbReference type="NCBI Taxonomy" id="2838692"/>
    <lineage>
        <taxon>Bacteria</taxon>
        <taxon>Bacillati</taxon>
        <taxon>Bacillota</taxon>
        <taxon>Erysipelotrichia</taxon>
        <taxon>Erysipelotrichales</taxon>
        <taxon>Erysipelotrichaceae</taxon>
        <taxon>Merdibacter</taxon>
    </lineage>
</organism>
<accession>A0A9D2SWD8</accession>
<evidence type="ECO:0000313" key="3">
    <source>
        <dbReference type="EMBL" id="HJC36854.1"/>
    </source>
</evidence>
<dbReference type="Proteomes" id="UP000823896">
    <property type="component" value="Unassembled WGS sequence"/>
</dbReference>
<feature type="domain" description="Flavin reductase like" evidence="2">
    <location>
        <begin position="20"/>
        <end position="151"/>
    </location>
</feature>
<dbReference type="GO" id="GO:0016646">
    <property type="term" value="F:oxidoreductase activity, acting on the CH-NH group of donors, NAD or NADP as acceptor"/>
    <property type="evidence" value="ECO:0007669"/>
    <property type="project" value="UniProtKB-ARBA"/>
</dbReference>
<dbReference type="InterPro" id="IPR052174">
    <property type="entry name" value="Flavoredoxin"/>
</dbReference>
<comment type="caution">
    <text evidence="3">The sequence shown here is derived from an EMBL/GenBank/DDBJ whole genome shotgun (WGS) entry which is preliminary data.</text>
</comment>
<gene>
    <name evidence="3" type="ORF">H9702_06955</name>
</gene>
<dbReference type="AlphaFoldDB" id="A0A9D2SWD8"/>
<evidence type="ECO:0000313" key="4">
    <source>
        <dbReference type="Proteomes" id="UP000823896"/>
    </source>
</evidence>
<reference evidence="3" key="2">
    <citation type="submission" date="2021-04" db="EMBL/GenBank/DDBJ databases">
        <authorList>
            <person name="Gilroy R."/>
        </authorList>
    </citation>
    <scope>NUCLEOTIDE SEQUENCE</scope>
    <source>
        <strain evidence="3">CHK187-11901</strain>
    </source>
</reference>
<sequence>MKTIQPEALQANVFDLIGNRWMLVTAGNSEMANTMTASWGSMGVLWNLPCAFIFIRPQRYTKTFIDDASHVSLSFFDETWRKQLSYLGTVSGRDEPKIDKAGLHVINDENAPRFAEADMTMICKKLYHQDLKEGCFIESSIFSAHYPLHDLHTMYVMHIEKILVND</sequence>
<comment type="similarity">
    <text evidence="1">Belongs to the flavoredoxin family.</text>
</comment>
<proteinExistence type="inferred from homology"/>